<keyword evidence="1" id="KW-0732">Signal</keyword>
<dbReference type="OrthoDB" id="5652447at2"/>
<comment type="caution">
    <text evidence="2">The sequence shown here is derived from an EMBL/GenBank/DDBJ whole genome shotgun (WGS) entry which is preliminary data.</text>
</comment>
<reference evidence="2 3" key="1">
    <citation type="submission" date="2015-11" db="EMBL/GenBank/DDBJ databases">
        <title>Genomic analysis of 38 Legionella species identifies large and diverse effector repertoires.</title>
        <authorList>
            <person name="Burstein D."/>
            <person name="Amaro F."/>
            <person name="Zusman T."/>
            <person name="Lifshitz Z."/>
            <person name="Cohen O."/>
            <person name="Gilbert J.A."/>
            <person name="Pupko T."/>
            <person name="Shuman H.A."/>
            <person name="Segal G."/>
        </authorList>
    </citation>
    <scope>NUCLEOTIDE SEQUENCE [LARGE SCALE GENOMIC DNA]</scope>
    <source>
        <strain evidence="2 3">ATCC 49505</strain>
    </source>
</reference>
<proteinExistence type="predicted"/>
<dbReference type="PATRIC" id="fig|45068.5.peg.1092"/>
<feature type="signal peptide" evidence="1">
    <location>
        <begin position="1"/>
        <end position="22"/>
    </location>
</feature>
<accession>A0A0W0VP49</accession>
<feature type="chain" id="PRO_5006914959" evidence="1">
    <location>
        <begin position="23"/>
        <end position="130"/>
    </location>
</feature>
<dbReference type="AlphaFoldDB" id="A0A0W0VP49"/>
<dbReference type="InterPro" id="IPR056211">
    <property type="entry name" value="NttC-like"/>
</dbReference>
<gene>
    <name evidence="2" type="ORF">Llon_1008</name>
</gene>
<organism evidence="2 3">
    <name type="scientific">Legionella londiniensis</name>
    <dbReference type="NCBI Taxonomy" id="45068"/>
    <lineage>
        <taxon>Bacteria</taxon>
        <taxon>Pseudomonadati</taxon>
        <taxon>Pseudomonadota</taxon>
        <taxon>Gammaproteobacteria</taxon>
        <taxon>Legionellales</taxon>
        <taxon>Legionellaceae</taxon>
        <taxon>Legionella</taxon>
    </lineage>
</organism>
<sequence>MGRILKTLSIGTLGLTATLAIAAPQKLITHNTTDYESNAYVAGIVPSTHPTKAHSKGVVSWVEVRMACFGHDAGGKCSALIKMETNTSHPVDIGWVTLDLNTGEITPKVVTGNGYRLTVNGIGETTLSKD</sequence>
<dbReference type="EMBL" id="LNYK01000014">
    <property type="protein sequence ID" value="KTD21843.1"/>
    <property type="molecule type" value="Genomic_DNA"/>
</dbReference>
<dbReference type="RefSeq" id="WP_058528996.1">
    <property type="nucleotide sequence ID" value="NZ_CAAAHZ010000006.1"/>
</dbReference>
<dbReference type="STRING" id="45068.Llon_1008"/>
<dbReference type="Proteomes" id="UP000054997">
    <property type="component" value="Unassembled WGS sequence"/>
</dbReference>
<name>A0A0W0VP49_9GAMM</name>
<evidence type="ECO:0000256" key="1">
    <source>
        <dbReference type="SAM" id="SignalP"/>
    </source>
</evidence>
<evidence type="ECO:0000313" key="2">
    <source>
        <dbReference type="EMBL" id="KTD21843.1"/>
    </source>
</evidence>
<evidence type="ECO:0000313" key="3">
    <source>
        <dbReference type="Proteomes" id="UP000054997"/>
    </source>
</evidence>
<protein>
    <submittedName>
        <fullName evidence="2">Uncharacterized protein</fullName>
    </submittedName>
</protein>
<dbReference type="Pfam" id="PF24268">
    <property type="entry name" value="NttC"/>
    <property type="match status" value="1"/>
</dbReference>
<keyword evidence="3" id="KW-1185">Reference proteome</keyword>